<evidence type="ECO:0000313" key="5">
    <source>
        <dbReference type="Proteomes" id="UP000253065"/>
    </source>
</evidence>
<evidence type="ECO:0000313" key="3">
    <source>
        <dbReference type="EMBL" id="RCW37697.1"/>
    </source>
</evidence>
<dbReference type="EMBL" id="QPJB01000001">
    <property type="protein sequence ID" value="RCW37697.1"/>
    <property type="molecule type" value="Genomic_DNA"/>
</dbReference>
<keyword evidence="5" id="KW-1185">Reference proteome</keyword>
<accession>A0A368V910</accession>
<dbReference type="Proteomes" id="UP000252795">
    <property type="component" value="Unassembled WGS sequence"/>
</dbReference>
<dbReference type="AlphaFoldDB" id="A0A368V910"/>
<dbReference type="Proteomes" id="UP000253065">
    <property type="component" value="Unassembled WGS sequence"/>
</dbReference>
<sequence>MDFALQISELLGGLGQFIFGLVAVALSILAFVKKRSDIFRSELAKSQFLEMGSIRSKLSEIFFDIHYVAQFKGQLDMMEWSLDDFRNECPEQWQQFTRYQENSLDLFYKFMTPEYYLFPKWVSAEKVVAHFEEMKKFAPFTIYATGSNTFEDIQSYQTKIIDFIKYLDVGLSKHA</sequence>
<gene>
    <name evidence="3" type="ORF">DET51_10133</name>
    <name evidence="2" type="ORF">DET64_10133</name>
</gene>
<dbReference type="EMBL" id="QNSA01000001">
    <property type="protein sequence ID" value="RBP76850.1"/>
    <property type="molecule type" value="Genomic_DNA"/>
</dbReference>
<keyword evidence="1" id="KW-1133">Transmembrane helix</keyword>
<keyword evidence="1" id="KW-0472">Membrane</keyword>
<feature type="transmembrane region" description="Helical" evidence="1">
    <location>
        <begin position="12"/>
        <end position="32"/>
    </location>
</feature>
<evidence type="ECO:0000313" key="2">
    <source>
        <dbReference type="EMBL" id="RBP76850.1"/>
    </source>
</evidence>
<evidence type="ECO:0008006" key="6">
    <source>
        <dbReference type="Google" id="ProtNLM"/>
    </source>
</evidence>
<name>A0A368V910_MARNT</name>
<reference evidence="3 4" key="1">
    <citation type="submission" date="2018-07" db="EMBL/GenBank/DDBJ databases">
        <title>Freshwater and sediment microbial communities from various areas in North America, analyzing microbe dynamics in response to fracking.</title>
        <authorList>
            <person name="Lamendella R."/>
        </authorList>
    </citation>
    <scope>NUCLEOTIDE SEQUENCE [LARGE SCALE GENOMIC DNA]</scope>
    <source>
        <strain evidence="3 4">114E</strain>
        <strain evidence="2 5">114E_o</strain>
    </source>
</reference>
<evidence type="ECO:0000313" key="4">
    <source>
        <dbReference type="Proteomes" id="UP000252795"/>
    </source>
</evidence>
<comment type="caution">
    <text evidence="3">The sequence shown here is derived from an EMBL/GenBank/DDBJ whole genome shotgun (WGS) entry which is preliminary data.</text>
</comment>
<proteinExistence type="predicted"/>
<keyword evidence="1" id="KW-0812">Transmembrane</keyword>
<evidence type="ECO:0000256" key="1">
    <source>
        <dbReference type="SAM" id="Phobius"/>
    </source>
</evidence>
<protein>
    <recommendedName>
        <fullName evidence="6">DUF4760 domain-containing protein</fullName>
    </recommendedName>
</protein>
<organism evidence="3 4">
    <name type="scientific">Marinobacter nauticus</name>
    <name type="common">Marinobacter hydrocarbonoclasticus</name>
    <name type="synonym">Marinobacter aquaeolei</name>
    <dbReference type="NCBI Taxonomy" id="2743"/>
    <lineage>
        <taxon>Bacteria</taxon>
        <taxon>Pseudomonadati</taxon>
        <taxon>Pseudomonadota</taxon>
        <taxon>Gammaproteobacteria</taxon>
        <taxon>Pseudomonadales</taxon>
        <taxon>Marinobacteraceae</taxon>
        <taxon>Marinobacter</taxon>
    </lineage>
</organism>